<feature type="domain" description="YCII-related" evidence="2">
    <location>
        <begin position="1"/>
        <end position="112"/>
    </location>
</feature>
<evidence type="ECO:0000256" key="1">
    <source>
        <dbReference type="ARBA" id="ARBA00007689"/>
    </source>
</evidence>
<reference evidence="3 6" key="2">
    <citation type="journal article" date="2019" name="Emerg. Microbes Infect.">
        <title>Comprehensive subspecies identification of 175 nontuberculous mycobacteria species based on 7547 genomic profiles.</title>
        <authorList>
            <person name="Matsumoto Y."/>
            <person name="Kinjo T."/>
            <person name="Motooka D."/>
            <person name="Nabeya D."/>
            <person name="Jung N."/>
            <person name="Uechi K."/>
            <person name="Horii T."/>
            <person name="Iida T."/>
            <person name="Fujita J."/>
            <person name="Nakamura S."/>
        </authorList>
    </citation>
    <scope>NUCLEOTIDE SEQUENCE [LARGE SCALE GENOMIC DNA]</scope>
    <source>
        <strain evidence="3 6">JCM 12687</strain>
    </source>
</reference>
<dbReference type="EMBL" id="AP022606">
    <property type="protein sequence ID" value="BBZ10602.1"/>
    <property type="molecule type" value="Genomic_DNA"/>
</dbReference>
<accession>A0A7I7W105</accession>
<proteinExistence type="inferred from homology"/>
<reference evidence="3" key="3">
    <citation type="submission" date="2020-02" db="EMBL/GenBank/DDBJ databases">
        <authorList>
            <person name="Matsumoto Y."/>
            <person name="Motooka D."/>
            <person name="Nakamura S."/>
        </authorList>
    </citation>
    <scope>NUCLEOTIDE SEQUENCE</scope>
    <source>
        <strain evidence="3">JCM 12687</strain>
    </source>
</reference>
<gene>
    <name evidence="4" type="ORF">BST20_05435</name>
    <name evidence="3" type="ORF">MBRA_07970</name>
</gene>
<dbReference type="Pfam" id="PF03795">
    <property type="entry name" value="YCII"/>
    <property type="match status" value="1"/>
</dbReference>
<sequence>MRYMMIVRSTPEAQEAAKDVPFDEILTAMGRYNESLIEAGVLLAGEGLAAQEEGFVVDFSSTPPNVSDEPYPGELFNGFWIIGVASKEEAVDWATRCPLGPGVTLEVRRIQEVEDFPQDNEYVQKEIQWRRSATMQAGTA</sequence>
<evidence type="ECO:0000313" key="4">
    <source>
        <dbReference type="EMBL" id="ORA41531.1"/>
    </source>
</evidence>
<keyword evidence="6" id="KW-1185">Reference proteome</keyword>
<dbReference type="EMBL" id="MVHM01000001">
    <property type="protein sequence ID" value="ORA41531.1"/>
    <property type="molecule type" value="Genomic_DNA"/>
</dbReference>
<dbReference type="InterPro" id="IPR011008">
    <property type="entry name" value="Dimeric_a/b-barrel"/>
</dbReference>
<dbReference type="RefSeq" id="WP_083130277.1">
    <property type="nucleotide sequence ID" value="NZ_AP022606.1"/>
</dbReference>
<evidence type="ECO:0000313" key="3">
    <source>
        <dbReference type="EMBL" id="BBZ10602.1"/>
    </source>
</evidence>
<dbReference type="OrthoDB" id="668782at2"/>
<dbReference type="Proteomes" id="UP000467379">
    <property type="component" value="Chromosome"/>
</dbReference>
<organism evidence="4 5">
    <name type="scientific">Mycobacterium branderi</name>
    <dbReference type="NCBI Taxonomy" id="43348"/>
    <lineage>
        <taxon>Bacteria</taxon>
        <taxon>Bacillati</taxon>
        <taxon>Actinomycetota</taxon>
        <taxon>Actinomycetes</taxon>
        <taxon>Mycobacteriales</taxon>
        <taxon>Mycobacteriaceae</taxon>
        <taxon>Mycobacterium</taxon>
    </lineage>
</organism>
<dbReference type="PANTHER" id="PTHR35174:SF4">
    <property type="entry name" value="BLL7163 PROTEIN"/>
    <property type="match status" value="1"/>
</dbReference>
<dbReference type="Gene3D" id="3.30.70.1060">
    <property type="entry name" value="Dimeric alpha+beta barrel"/>
    <property type="match status" value="1"/>
</dbReference>
<evidence type="ECO:0000259" key="2">
    <source>
        <dbReference type="Pfam" id="PF03795"/>
    </source>
</evidence>
<dbReference type="PANTHER" id="PTHR35174">
    <property type="entry name" value="BLL7171 PROTEIN-RELATED"/>
    <property type="match status" value="1"/>
</dbReference>
<comment type="similarity">
    <text evidence="1">Belongs to the YciI family.</text>
</comment>
<evidence type="ECO:0000313" key="6">
    <source>
        <dbReference type="Proteomes" id="UP000467379"/>
    </source>
</evidence>
<dbReference type="AlphaFoldDB" id="A0A7I7W105"/>
<dbReference type="InterPro" id="IPR005545">
    <property type="entry name" value="YCII"/>
</dbReference>
<dbReference type="Proteomes" id="UP000192441">
    <property type="component" value="Unassembled WGS sequence"/>
</dbReference>
<dbReference type="SUPFAM" id="SSF54909">
    <property type="entry name" value="Dimeric alpha+beta barrel"/>
    <property type="match status" value="1"/>
</dbReference>
<protein>
    <recommendedName>
        <fullName evidence="2">YCII-related domain-containing protein</fullName>
    </recommendedName>
</protein>
<name>A0A7I7W105_9MYCO</name>
<evidence type="ECO:0000313" key="5">
    <source>
        <dbReference type="Proteomes" id="UP000192441"/>
    </source>
</evidence>
<reference evidence="4 5" key="1">
    <citation type="submission" date="2016-12" db="EMBL/GenBank/DDBJ databases">
        <title>The new phylogeny of genus Mycobacterium.</title>
        <authorList>
            <person name="Tortoli E."/>
            <person name="Trovato A."/>
            <person name="Cirillo D.M."/>
        </authorList>
    </citation>
    <scope>NUCLEOTIDE SEQUENCE [LARGE SCALE GENOMIC DNA]</scope>
    <source>
        <strain evidence="4 5">DSM 44624</strain>
    </source>
</reference>